<name>A0A8D2HUP8_UROPR</name>
<accession>A0A8D2HUP8</accession>
<evidence type="ECO:0000313" key="3">
    <source>
        <dbReference type="Proteomes" id="UP000694417"/>
    </source>
</evidence>
<dbReference type="Ensembl" id="ENSUPAT00010019494.1">
    <property type="protein sequence ID" value="ENSUPAP00010017102.1"/>
    <property type="gene ID" value="ENSUPAG00010013639.1"/>
</dbReference>
<keyword evidence="3" id="KW-1185">Reference proteome</keyword>
<organism evidence="2 3">
    <name type="scientific">Urocitellus parryii</name>
    <name type="common">Arctic ground squirrel</name>
    <name type="synonym">Spermophilus parryii</name>
    <dbReference type="NCBI Taxonomy" id="9999"/>
    <lineage>
        <taxon>Eukaryota</taxon>
        <taxon>Metazoa</taxon>
        <taxon>Chordata</taxon>
        <taxon>Craniata</taxon>
        <taxon>Vertebrata</taxon>
        <taxon>Euteleostomi</taxon>
        <taxon>Mammalia</taxon>
        <taxon>Eutheria</taxon>
        <taxon>Euarchontoglires</taxon>
        <taxon>Glires</taxon>
        <taxon>Rodentia</taxon>
        <taxon>Sciuromorpha</taxon>
        <taxon>Sciuridae</taxon>
        <taxon>Xerinae</taxon>
        <taxon>Marmotini</taxon>
        <taxon>Urocitellus</taxon>
    </lineage>
</organism>
<dbReference type="AlphaFoldDB" id="A0A8D2HUP8"/>
<reference evidence="2" key="1">
    <citation type="submission" date="2025-08" db="UniProtKB">
        <authorList>
            <consortium name="Ensembl"/>
        </authorList>
    </citation>
    <scope>IDENTIFICATION</scope>
</reference>
<feature type="region of interest" description="Disordered" evidence="1">
    <location>
        <begin position="14"/>
        <end position="56"/>
    </location>
</feature>
<protein>
    <submittedName>
        <fullName evidence="2">Uncharacterized protein</fullName>
    </submittedName>
</protein>
<dbReference type="GeneTree" id="ENSGT00960000190798"/>
<dbReference type="Proteomes" id="UP000694417">
    <property type="component" value="Unplaced"/>
</dbReference>
<feature type="region of interest" description="Disordered" evidence="1">
    <location>
        <begin position="87"/>
        <end position="148"/>
    </location>
</feature>
<feature type="compositionally biased region" description="Low complexity" evidence="1">
    <location>
        <begin position="121"/>
        <end position="148"/>
    </location>
</feature>
<evidence type="ECO:0000256" key="1">
    <source>
        <dbReference type="SAM" id="MobiDB-lite"/>
    </source>
</evidence>
<evidence type="ECO:0000313" key="2">
    <source>
        <dbReference type="Ensembl" id="ENSUPAP00010017102.1"/>
    </source>
</evidence>
<reference evidence="2" key="2">
    <citation type="submission" date="2025-09" db="UniProtKB">
        <authorList>
            <consortium name="Ensembl"/>
        </authorList>
    </citation>
    <scope>IDENTIFICATION</scope>
</reference>
<sequence>TRSSLVHKVCVLALDGHHPGPSPGSPQRAGRRLPNSQAGVEQQRPESAHSIAASQSREHRLLLHQPGQPRAGALANLGGRVLELRDRSKVSGDAVRTRPGLGAGARSAPAQYPLPGSGGVLASLTFSSSSAAGPSSSSSPFSAAAASA</sequence>
<proteinExistence type="predicted"/>